<dbReference type="EMBL" id="MHIG01000033">
    <property type="protein sequence ID" value="OGY46372.1"/>
    <property type="molecule type" value="Genomic_DNA"/>
</dbReference>
<protein>
    <recommendedName>
        <fullName evidence="3">tRNA pseudouridine(55) synthase</fullName>
        <ecNumber evidence="3">5.4.99.25</ecNumber>
    </recommendedName>
</protein>
<evidence type="ECO:0000259" key="6">
    <source>
        <dbReference type="Pfam" id="PF01509"/>
    </source>
</evidence>
<dbReference type="Pfam" id="PF01509">
    <property type="entry name" value="TruB_N"/>
    <property type="match status" value="1"/>
</dbReference>
<dbReference type="EC" id="5.4.99.25" evidence="3"/>
<dbReference type="PANTHER" id="PTHR13767:SF2">
    <property type="entry name" value="PSEUDOURIDYLATE SYNTHASE TRUB1"/>
    <property type="match status" value="1"/>
</dbReference>
<dbReference type="GO" id="GO:1990481">
    <property type="term" value="P:mRNA pseudouridine synthesis"/>
    <property type="evidence" value="ECO:0007669"/>
    <property type="project" value="TreeGrafter"/>
</dbReference>
<dbReference type="AlphaFoldDB" id="A0A1G1Y254"/>
<feature type="non-terminal residue" evidence="7">
    <location>
        <position position="171"/>
    </location>
</feature>
<sequence length="171" mass="18789">MSALLAINKPVGPTSHDVLQTLRRITGEKRIGHAGTLDPLASGVLVVGIGRDATKQLDEAVQKEKEYLATITLGETSTTDDAEGLITKYQSPITNHQLPITKQPTKKEVAVVLKEFIGSIKQVPPPYSAVKIRGQEAYKRARRGEKLNMPPRDVDIFSIELISYDYPTLVL</sequence>
<dbReference type="InterPro" id="IPR014780">
    <property type="entry name" value="tRNA_psdUridine_synth_TruB"/>
</dbReference>
<keyword evidence="4" id="KW-0819">tRNA processing</keyword>
<evidence type="ECO:0000256" key="1">
    <source>
        <dbReference type="ARBA" id="ARBA00000385"/>
    </source>
</evidence>
<dbReference type="PANTHER" id="PTHR13767">
    <property type="entry name" value="TRNA-PSEUDOURIDINE SYNTHASE"/>
    <property type="match status" value="1"/>
</dbReference>
<dbReference type="NCBIfam" id="TIGR00431">
    <property type="entry name" value="TruB"/>
    <property type="match status" value="1"/>
</dbReference>
<evidence type="ECO:0000313" key="8">
    <source>
        <dbReference type="Proteomes" id="UP000178385"/>
    </source>
</evidence>
<dbReference type="Gene3D" id="3.30.2350.10">
    <property type="entry name" value="Pseudouridine synthase"/>
    <property type="match status" value="1"/>
</dbReference>
<dbReference type="GO" id="GO:0160148">
    <property type="term" value="F:tRNA pseudouridine(55) synthase activity"/>
    <property type="evidence" value="ECO:0007669"/>
    <property type="project" value="UniProtKB-EC"/>
</dbReference>
<comment type="caution">
    <text evidence="7">The sequence shown here is derived from an EMBL/GenBank/DDBJ whole genome shotgun (WGS) entry which is preliminary data.</text>
</comment>
<accession>A0A1G1Y254</accession>
<dbReference type="SUPFAM" id="SSF55120">
    <property type="entry name" value="Pseudouridine synthase"/>
    <property type="match status" value="1"/>
</dbReference>
<dbReference type="GO" id="GO:0003723">
    <property type="term" value="F:RNA binding"/>
    <property type="evidence" value="ECO:0007669"/>
    <property type="project" value="InterPro"/>
</dbReference>
<dbReference type="InterPro" id="IPR020103">
    <property type="entry name" value="PsdUridine_synth_cat_dom_sf"/>
</dbReference>
<evidence type="ECO:0000256" key="3">
    <source>
        <dbReference type="ARBA" id="ARBA00012787"/>
    </source>
</evidence>
<organism evidence="7 8">
    <name type="scientific">Candidatus Buchananbacteria bacterium RIFCSPHIGHO2_01_FULL_47_11b</name>
    <dbReference type="NCBI Taxonomy" id="1797537"/>
    <lineage>
        <taxon>Bacteria</taxon>
        <taxon>Candidatus Buchananiibacteriota</taxon>
    </lineage>
</organism>
<evidence type="ECO:0000256" key="4">
    <source>
        <dbReference type="ARBA" id="ARBA00022694"/>
    </source>
</evidence>
<proteinExistence type="inferred from homology"/>
<comment type="catalytic activity">
    <reaction evidence="1">
        <text>uridine(55) in tRNA = pseudouridine(55) in tRNA</text>
        <dbReference type="Rhea" id="RHEA:42532"/>
        <dbReference type="Rhea" id="RHEA-COMP:10101"/>
        <dbReference type="Rhea" id="RHEA-COMP:10102"/>
        <dbReference type="ChEBI" id="CHEBI:65314"/>
        <dbReference type="ChEBI" id="CHEBI:65315"/>
        <dbReference type="EC" id="5.4.99.25"/>
    </reaction>
</comment>
<dbReference type="GO" id="GO:0006400">
    <property type="term" value="P:tRNA modification"/>
    <property type="evidence" value="ECO:0007669"/>
    <property type="project" value="TreeGrafter"/>
</dbReference>
<feature type="domain" description="Pseudouridine synthase II N-terminal" evidence="6">
    <location>
        <begin position="23"/>
        <end position="169"/>
    </location>
</feature>
<name>A0A1G1Y254_9BACT</name>
<reference evidence="7 8" key="1">
    <citation type="journal article" date="2016" name="Nat. Commun.">
        <title>Thousands of microbial genomes shed light on interconnected biogeochemical processes in an aquifer system.</title>
        <authorList>
            <person name="Anantharaman K."/>
            <person name="Brown C.T."/>
            <person name="Hug L.A."/>
            <person name="Sharon I."/>
            <person name="Castelle C.J."/>
            <person name="Probst A.J."/>
            <person name="Thomas B.C."/>
            <person name="Singh A."/>
            <person name="Wilkins M.J."/>
            <person name="Karaoz U."/>
            <person name="Brodie E.L."/>
            <person name="Williams K.H."/>
            <person name="Hubbard S.S."/>
            <person name="Banfield J.F."/>
        </authorList>
    </citation>
    <scope>NUCLEOTIDE SEQUENCE [LARGE SCALE GENOMIC DNA]</scope>
</reference>
<gene>
    <name evidence="7" type="ORF">A2840_00700</name>
</gene>
<keyword evidence="5" id="KW-0413">Isomerase</keyword>
<dbReference type="InterPro" id="IPR002501">
    <property type="entry name" value="PsdUridine_synth_N"/>
</dbReference>
<evidence type="ECO:0000256" key="5">
    <source>
        <dbReference type="ARBA" id="ARBA00023235"/>
    </source>
</evidence>
<dbReference type="Proteomes" id="UP000178385">
    <property type="component" value="Unassembled WGS sequence"/>
</dbReference>
<evidence type="ECO:0000313" key="7">
    <source>
        <dbReference type="EMBL" id="OGY46372.1"/>
    </source>
</evidence>
<evidence type="ECO:0000256" key="2">
    <source>
        <dbReference type="ARBA" id="ARBA00005642"/>
    </source>
</evidence>
<comment type="similarity">
    <text evidence="2">Belongs to the pseudouridine synthase TruB family. Type 1 subfamily.</text>
</comment>